<dbReference type="Pfam" id="PF00251">
    <property type="entry name" value="Glyco_hydro_32N"/>
    <property type="match status" value="1"/>
</dbReference>
<dbReference type="Gene3D" id="2.115.10.20">
    <property type="entry name" value="Glycosyl hydrolase domain, family 43"/>
    <property type="match status" value="1"/>
</dbReference>
<dbReference type="PROSITE" id="PS00609">
    <property type="entry name" value="GLYCOSYL_HYDROL_F32"/>
    <property type="match status" value="1"/>
</dbReference>
<gene>
    <name evidence="8" type="ORF">ABR189_04520</name>
</gene>
<evidence type="ECO:0000256" key="4">
    <source>
        <dbReference type="RuleBase" id="RU362110"/>
    </source>
</evidence>
<dbReference type="SUPFAM" id="SSF49899">
    <property type="entry name" value="Concanavalin A-like lectins/glucanases"/>
    <property type="match status" value="1"/>
</dbReference>
<evidence type="ECO:0000256" key="1">
    <source>
        <dbReference type="ARBA" id="ARBA00009902"/>
    </source>
</evidence>
<comment type="similarity">
    <text evidence="1 4">Belongs to the glycosyl hydrolase 32 family.</text>
</comment>
<accession>A0ABV2T0Q4</accession>
<comment type="caution">
    <text evidence="8">The sequence shown here is derived from an EMBL/GenBank/DDBJ whole genome shotgun (WGS) entry which is preliminary data.</text>
</comment>
<keyword evidence="5" id="KW-0732">Signal</keyword>
<evidence type="ECO:0000256" key="2">
    <source>
        <dbReference type="ARBA" id="ARBA00022801"/>
    </source>
</evidence>
<dbReference type="Gene3D" id="2.60.120.560">
    <property type="entry name" value="Exo-inulinase, domain 1"/>
    <property type="match status" value="1"/>
</dbReference>
<organism evidence="8 9">
    <name type="scientific">Chitinophaga defluvii</name>
    <dbReference type="NCBI Taxonomy" id="3163343"/>
    <lineage>
        <taxon>Bacteria</taxon>
        <taxon>Pseudomonadati</taxon>
        <taxon>Bacteroidota</taxon>
        <taxon>Chitinophagia</taxon>
        <taxon>Chitinophagales</taxon>
        <taxon>Chitinophagaceae</taxon>
        <taxon>Chitinophaga</taxon>
    </lineage>
</organism>
<keyword evidence="2 4" id="KW-0378">Hydrolase</keyword>
<evidence type="ECO:0000313" key="9">
    <source>
        <dbReference type="Proteomes" id="UP001549749"/>
    </source>
</evidence>
<dbReference type="InterPro" id="IPR001362">
    <property type="entry name" value="Glyco_hydro_32"/>
</dbReference>
<dbReference type="InterPro" id="IPR013148">
    <property type="entry name" value="Glyco_hydro_32_N"/>
</dbReference>
<dbReference type="RefSeq" id="WP_354659257.1">
    <property type="nucleotide sequence ID" value="NZ_JBEXAC010000001.1"/>
</dbReference>
<dbReference type="InterPro" id="IPR023296">
    <property type="entry name" value="Glyco_hydro_beta-prop_sf"/>
</dbReference>
<dbReference type="InterPro" id="IPR013320">
    <property type="entry name" value="ConA-like_dom_sf"/>
</dbReference>
<feature type="chain" id="PRO_5046789520" evidence="5">
    <location>
        <begin position="18"/>
        <end position="592"/>
    </location>
</feature>
<keyword evidence="9" id="KW-1185">Reference proteome</keyword>
<dbReference type="SMART" id="SM00640">
    <property type="entry name" value="Glyco_32"/>
    <property type="match status" value="1"/>
</dbReference>
<feature type="domain" description="Glycosyl hydrolase family 32 N-terminal" evidence="6">
    <location>
        <begin position="131"/>
        <end position="430"/>
    </location>
</feature>
<evidence type="ECO:0000256" key="5">
    <source>
        <dbReference type="SAM" id="SignalP"/>
    </source>
</evidence>
<protein>
    <submittedName>
        <fullName evidence="8">GH32 C-terminal domain-containing protein</fullName>
    </submittedName>
</protein>
<evidence type="ECO:0000259" key="7">
    <source>
        <dbReference type="Pfam" id="PF08244"/>
    </source>
</evidence>
<evidence type="ECO:0000313" key="8">
    <source>
        <dbReference type="EMBL" id="MET6996615.1"/>
    </source>
</evidence>
<reference evidence="8 9" key="1">
    <citation type="submission" date="2024-06" db="EMBL/GenBank/DDBJ databases">
        <title>Chitinophaga defluvii sp. nov., isolated from municipal sewage.</title>
        <authorList>
            <person name="Zhang L."/>
        </authorList>
    </citation>
    <scope>NUCLEOTIDE SEQUENCE [LARGE SCALE GENOMIC DNA]</scope>
    <source>
        <strain evidence="8 9">H8</strain>
    </source>
</reference>
<dbReference type="PANTHER" id="PTHR42800">
    <property type="entry name" value="EXOINULINASE INUD (AFU_ORTHOLOGUE AFUA_5G00480)"/>
    <property type="match status" value="1"/>
</dbReference>
<dbReference type="CDD" id="cd18622">
    <property type="entry name" value="GH32_Inu-like"/>
    <property type="match status" value="1"/>
</dbReference>
<evidence type="ECO:0000256" key="3">
    <source>
        <dbReference type="ARBA" id="ARBA00023295"/>
    </source>
</evidence>
<dbReference type="Proteomes" id="UP001549749">
    <property type="component" value="Unassembled WGS sequence"/>
</dbReference>
<dbReference type="Pfam" id="PF08244">
    <property type="entry name" value="Glyco_hydro_32C"/>
    <property type="match status" value="1"/>
</dbReference>
<evidence type="ECO:0000259" key="6">
    <source>
        <dbReference type="Pfam" id="PF00251"/>
    </source>
</evidence>
<dbReference type="PANTHER" id="PTHR42800:SF1">
    <property type="entry name" value="EXOINULINASE INUD (AFU_ORTHOLOGUE AFUA_5G00480)"/>
    <property type="match status" value="1"/>
</dbReference>
<dbReference type="SUPFAM" id="SSF75005">
    <property type="entry name" value="Arabinanase/levansucrase/invertase"/>
    <property type="match status" value="1"/>
</dbReference>
<proteinExistence type="inferred from homology"/>
<sequence>MRMFPIFLLFVSGLVCCQTVFGNYHDTVAQRYELPVINKKYVHLPVKAGAHKTWVTVQADGVTVQEIEIELAAAEPDYYTTLDVTKWKGQKLILTAEKVLTSSRWKTLVKTANVMADEDKVYKEKYRPQFHFSPRRGWANDPNGLVYYKGTYHLFFQHVPWGTYFSNTTMSWGHAVSKDLIHWEELPTAISPDKHGVAFSGSAVVDWKNTSGLQPHPVTDKQGRLKNPPLVALYTSVAGRRWANYAQSIYYSADGGTNWQAYKNNPVMPYQATGGGDRDPKVFWYDNKDGTGQWIMPLYIKDESFSLFTSPNLLDWKKLCDIDHAGCTECPNMFELPVDGNKANTRWVFWGGSGCYLIGTFDGKSFTKEGGPYTATYEGADYAAQVFSDIPEEDGRCIQMAWLRGGYPGMPFTQAITLPRVLTLNNTPEGIRLFITPAEEVKQLRQSSPARIKGSLTGASIIIQQVKDELLDLEITLQIRQDQVSTDSTNSIHLTVGRQQINYDPVKQQLAVAHLTAPLAPVNGKIQLRILLDRTSLEVFANNGIAALTHSFVPADHPPAAMTITGKKELADFDITAYRLKSIWRKYINNRE</sequence>
<feature type="domain" description="Glycosyl hydrolase family 32 C-terminal" evidence="7">
    <location>
        <begin position="440"/>
        <end position="555"/>
    </location>
</feature>
<dbReference type="InterPro" id="IPR018053">
    <property type="entry name" value="Glyco_hydro_32_AS"/>
</dbReference>
<keyword evidence="3 4" id="KW-0326">Glycosidase</keyword>
<feature type="signal peptide" evidence="5">
    <location>
        <begin position="1"/>
        <end position="17"/>
    </location>
</feature>
<name>A0ABV2T0Q4_9BACT</name>
<dbReference type="EMBL" id="JBEXAC010000001">
    <property type="protein sequence ID" value="MET6996615.1"/>
    <property type="molecule type" value="Genomic_DNA"/>
</dbReference>
<dbReference type="InterPro" id="IPR013189">
    <property type="entry name" value="Glyco_hydro_32_C"/>
</dbReference>